<dbReference type="EMBL" id="KQ030517">
    <property type="protein sequence ID" value="KJZ75443.1"/>
    <property type="molecule type" value="Genomic_DNA"/>
</dbReference>
<dbReference type="AlphaFoldDB" id="A0A0F7ZUT9"/>
<keyword evidence="2" id="KW-0285">Flavoprotein</keyword>
<dbReference type="SUPFAM" id="SSF56425">
    <property type="entry name" value="Succinate dehydrogenase/fumarate reductase flavoprotein, catalytic domain"/>
    <property type="match status" value="1"/>
</dbReference>
<sequence>MRSSCLVHWASSLKTIIEASFMCTKPDVIVVGAGLAGMSAAIAAAAQGASVVVIDRGHGGGTSAVSGGVVYAGGGTRQQAIAGYGDDSPENMCRYLALEVGSAVSDATLSTFCRESVHMIEWLESLGAKFEGTLCPFRTSFPTSQYSLYFSGNEKARPFSDVARPAPRGHRAVAAHQSGMSMTGRDLWQAVFESALHIGIKFHAASWVQELRLDTRGAVGGIRFRVMSPDAPLFRVHKALTRNAAELHAMSMQPVAAVLDRIANFIWDRQAKDEEMHSGAVILAAGSYIRDKGLSRQYIPWSYRVATLGTAGDDGGGIRLAQSVGAAVDFLNHSSVSRMLYPPESLSEGIVVSPNGQRVAAEDLYGATMSRVLIEQHEGYGFLILDSDQWKRIKNQIATQTETPWRYLIQFIVYWGHKKGATIERLAEKIGVDAQVMRTTIIAYNNAIIGRVPDPVGKIAYRSAIETGPFYSIDISLRRSGLMVSPAMGLGGVRTESSTGEVLDVAGAKIPRLYAAGKNAVGISSNKYISGLALADCVFSGRRAGEHASTAIYSSESGSSL</sequence>
<dbReference type="NCBIfam" id="NF005511">
    <property type="entry name" value="PRK07121.1-4"/>
    <property type="match status" value="1"/>
</dbReference>
<keyword evidence="4" id="KW-0560">Oxidoreductase</keyword>
<dbReference type="Gene3D" id="3.50.50.60">
    <property type="entry name" value="FAD/NAD(P)-binding domain"/>
    <property type="match status" value="3"/>
</dbReference>
<dbReference type="InterPro" id="IPR050315">
    <property type="entry name" value="FAD-oxidoreductase_2"/>
</dbReference>
<evidence type="ECO:0000256" key="2">
    <source>
        <dbReference type="ARBA" id="ARBA00022630"/>
    </source>
</evidence>
<dbReference type="PANTHER" id="PTHR43400">
    <property type="entry name" value="FUMARATE REDUCTASE"/>
    <property type="match status" value="1"/>
</dbReference>
<keyword evidence="3" id="KW-0274">FAD</keyword>
<dbReference type="SUPFAM" id="SSF51905">
    <property type="entry name" value="FAD/NAD(P)-binding domain"/>
    <property type="match status" value="1"/>
</dbReference>
<evidence type="ECO:0000256" key="1">
    <source>
        <dbReference type="ARBA" id="ARBA00001974"/>
    </source>
</evidence>
<reference evidence="6 7" key="1">
    <citation type="journal article" date="2014" name="Genome Biol. Evol.">
        <title>Comparative genomics and transcriptomics analyses reveal divergent lifestyle features of nematode endoparasitic fungus Hirsutella minnesotensis.</title>
        <authorList>
            <person name="Lai Y."/>
            <person name="Liu K."/>
            <person name="Zhang X."/>
            <person name="Zhang X."/>
            <person name="Li K."/>
            <person name="Wang N."/>
            <person name="Shu C."/>
            <person name="Wu Y."/>
            <person name="Wang C."/>
            <person name="Bushley K.E."/>
            <person name="Xiang M."/>
            <person name="Liu X."/>
        </authorList>
    </citation>
    <scope>NUCLEOTIDE SEQUENCE [LARGE SCALE GENOMIC DNA]</scope>
    <source>
        <strain evidence="6 7">3608</strain>
    </source>
</reference>
<protein>
    <recommendedName>
        <fullName evidence="5">FAD-dependent oxidoreductase 2 FAD-binding domain-containing protein</fullName>
    </recommendedName>
</protein>
<dbReference type="Pfam" id="PF00890">
    <property type="entry name" value="FAD_binding_2"/>
    <property type="match status" value="1"/>
</dbReference>
<name>A0A0F7ZUT9_9HYPO</name>
<dbReference type="Proteomes" id="UP000054481">
    <property type="component" value="Unassembled WGS sequence"/>
</dbReference>
<evidence type="ECO:0000256" key="4">
    <source>
        <dbReference type="ARBA" id="ARBA00023002"/>
    </source>
</evidence>
<dbReference type="Gene3D" id="3.90.700.10">
    <property type="entry name" value="Succinate dehydrogenase/fumarate reductase flavoprotein, catalytic domain"/>
    <property type="match status" value="1"/>
</dbReference>
<evidence type="ECO:0000256" key="3">
    <source>
        <dbReference type="ARBA" id="ARBA00022827"/>
    </source>
</evidence>
<dbReference type="PANTHER" id="PTHR43400:SF10">
    <property type="entry name" value="3-OXOSTEROID 1-DEHYDROGENASE"/>
    <property type="match status" value="1"/>
</dbReference>
<dbReference type="InterPro" id="IPR027477">
    <property type="entry name" value="Succ_DH/fumarate_Rdtase_cat_sf"/>
</dbReference>
<keyword evidence="7" id="KW-1185">Reference proteome</keyword>
<evidence type="ECO:0000313" key="7">
    <source>
        <dbReference type="Proteomes" id="UP000054481"/>
    </source>
</evidence>
<evidence type="ECO:0000313" key="6">
    <source>
        <dbReference type="EMBL" id="KJZ75443.1"/>
    </source>
</evidence>
<dbReference type="GO" id="GO:0016491">
    <property type="term" value="F:oxidoreductase activity"/>
    <property type="evidence" value="ECO:0007669"/>
    <property type="project" value="UniProtKB-KW"/>
</dbReference>
<organism evidence="6 7">
    <name type="scientific">Hirsutella minnesotensis 3608</name>
    <dbReference type="NCBI Taxonomy" id="1043627"/>
    <lineage>
        <taxon>Eukaryota</taxon>
        <taxon>Fungi</taxon>
        <taxon>Dikarya</taxon>
        <taxon>Ascomycota</taxon>
        <taxon>Pezizomycotina</taxon>
        <taxon>Sordariomycetes</taxon>
        <taxon>Hypocreomycetidae</taxon>
        <taxon>Hypocreales</taxon>
        <taxon>Ophiocordycipitaceae</taxon>
        <taxon>Hirsutella</taxon>
    </lineage>
</organism>
<accession>A0A0F7ZUT9</accession>
<dbReference type="InterPro" id="IPR003953">
    <property type="entry name" value="FAD-dep_OxRdtase_2_FAD-bd"/>
</dbReference>
<dbReference type="InterPro" id="IPR036188">
    <property type="entry name" value="FAD/NAD-bd_sf"/>
</dbReference>
<gene>
    <name evidence="6" type="ORF">HIM_05139</name>
</gene>
<evidence type="ECO:0000259" key="5">
    <source>
        <dbReference type="Pfam" id="PF00890"/>
    </source>
</evidence>
<dbReference type="OrthoDB" id="5134197at2759"/>
<comment type="cofactor">
    <cofactor evidence="1">
        <name>FAD</name>
        <dbReference type="ChEBI" id="CHEBI:57692"/>
    </cofactor>
</comment>
<feature type="domain" description="FAD-dependent oxidoreductase 2 FAD-binding" evidence="5">
    <location>
        <begin position="27"/>
        <end position="522"/>
    </location>
</feature>
<dbReference type="GO" id="GO:0008202">
    <property type="term" value="P:steroid metabolic process"/>
    <property type="evidence" value="ECO:0007669"/>
    <property type="project" value="UniProtKB-ARBA"/>
</dbReference>
<proteinExistence type="predicted"/>